<feature type="domain" description="AMP-binding enzyme C-terminal" evidence="2">
    <location>
        <begin position="452"/>
        <end position="528"/>
    </location>
</feature>
<dbReference type="InterPro" id="IPR025110">
    <property type="entry name" value="AMP-bd_C"/>
</dbReference>
<name>A0A7S9GZJ1_9BRAD</name>
<dbReference type="InterPro" id="IPR050237">
    <property type="entry name" value="ATP-dep_AMP-bd_enzyme"/>
</dbReference>
<dbReference type="SUPFAM" id="SSF56801">
    <property type="entry name" value="Acetyl-CoA synthetase-like"/>
    <property type="match status" value="1"/>
</dbReference>
<proteinExistence type="predicted"/>
<organism evidence="3 4">
    <name type="scientific">Bradyrhizobium commune</name>
    <dbReference type="NCBI Taxonomy" id="83627"/>
    <lineage>
        <taxon>Bacteria</taxon>
        <taxon>Pseudomonadati</taxon>
        <taxon>Pseudomonadota</taxon>
        <taxon>Alphaproteobacteria</taxon>
        <taxon>Hyphomicrobiales</taxon>
        <taxon>Nitrobacteraceae</taxon>
        <taxon>Bradyrhizobium</taxon>
    </lineage>
</organism>
<dbReference type="InterPro" id="IPR020845">
    <property type="entry name" value="AMP-binding_CS"/>
</dbReference>
<dbReference type="AlphaFoldDB" id="A0A7S9GZJ1"/>
<dbReference type="Pfam" id="PF00501">
    <property type="entry name" value="AMP-binding"/>
    <property type="match status" value="1"/>
</dbReference>
<keyword evidence="4" id="KW-1185">Reference proteome</keyword>
<dbReference type="Proteomes" id="UP000594621">
    <property type="component" value="Chromosome"/>
</dbReference>
<dbReference type="KEGG" id="bcou:IC761_29940"/>
<dbReference type="PANTHER" id="PTHR43767:SF1">
    <property type="entry name" value="NONRIBOSOMAL PEPTIDE SYNTHASE PES1 (EUROFUNG)-RELATED"/>
    <property type="match status" value="1"/>
</dbReference>
<gene>
    <name evidence="3" type="ORF">IC761_29940</name>
</gene>
<dbReference type="PANTHER" id="PTHR43767">
    <property type="entry name" value="LONG-CHAIN-FATTY-ACID--COA LIGASE"/>
    <property type="match status" value="1"/>
</dbReference>
<reference evidence="3 4" key="1">
    <citation type="submission" date="2020-09" db="EMBL/GenBank/DDBJ databases">
        <title>Complete genomes of bradyrhizobia occurring on native shrubby legumes in Australia.</title>
        <authorList>
            <person name="Lafay B."/>
        </authorList>
    </citation>
    <scope>NUCLEOTIDE SEQUENCE [LARGE SCALE GENOMIC DNA]</scope>
    <source>
        <strain evidence="3 4">BDV5040</strain>
    </source>
</reference>
<dbReference type="GO" id="GO:0016878">
    <property type="term" value="F:acid-thiol ligase activity"/>
    <property type="evidence" value="ECO:0007669"/>
    <property type="project" value="UniProtKB-ARBA"/>
</dbReference>
<dbReference type="InterPro" id="IPR000873">
    <property type="entry name" value="AMP-dep_synth/lig_dom"/>
</dbReference>
<dbReference type="InterPro" id="IPR045851">
    <property type="entry name" value="AMP-bd_C_sf"/>
</dbReference>
<protein>
    <submittedName>
        <fullName evidence="3">AMP-binding protein</fullName>
    </submittedName>
</protein>
<dbReference type="InterPro" id="IPR042099">
    <property type="entry name" value="ANL_N_sf"/>
</dbReference>
<dbReference type="Gene3D" id="3.40.50.12780">
    <property type="entry name" value="N-terminal domain of ligase-like"/>
    <property type="match status" value="1"/>
</dbReference>
<dbReference type="Pfam" id="PF13193">
    <property type="entry name" value="AMP-binding_C"/>
    <property type="match status" value="1"/>
</dbReference>
<dbReference type="EMBL" id="CP061379">
    <property type="protein sequence ID" value="QPF90670.1"/>
    <property type="molecule type" value="Genomic_DNA"/>
</dbReference>
<dbReference type="Gene3D" id="3.30.300.30">
    <property type="match status" value="1"/>
</dbReference>
<evidence type="ECO:0000259" key="2">
    <source>
        <dbReference type="Pfam" id="PF13193"/>
    </source>
</evidence>
<evidence type="ECO:0000313" key="3">
    <source>
        <dbReference type="EMBL" id="QPF90670.1"/>
    </source>
</evidence>
<feature type="domain" description="AMP-dependent synthetase/ligase" evidence="1">
    <location>
        <begin position="38"/>
        <end position="397"/>
    </location>
</feature>
<accession>A0A7S9GZJ1</accession>
<evidence type="ECO:0000259" key="1">
    <source>
        <dbReference type="Pfam" id="PF00501"/>
    </source>
</evidence>
<sequence>MTGPRLPLEGVVYADAAMAARYFAQGAWIDRKIDDQLRARGEGNPQDPAFICDDDVLTFGELDRRADALANGLLQSGLKVNDRALFQMGTTLDTVIAFFGCLKAGVIPVCTIPQYRELEIDQLATLTRPSAYFVQSDGGSFDLVGFAKHMARRRSIPRVFVAGGRGEPDTIGMSELSNSGDRMRRAVPTGSEDVAVLQLSGGSTGIPKIIPRFHAEYMGHVRLWCDRYRMRTGDVGIWALPLMHNAGMMFALLRTVIYGCTTVLMPRWDPARFFALIERWRVNHAFTIGPHAPAIAAFQDIGKFDLSSLRFFFTLQGASAIERATGVRATNMFGITEGLVLTSTLDDPPSLRHGTVGAPCSDFDEVRLLRPDSEDEVGPGEVGELCFRGPSSLRGYFAAPELSAECLTSLGFFRSADMVRRVELDGRVAYAFEGRTRDNINRGGEKFGTEDIERLIALHPDIADGKVVAMPDEVYGEKACAFLIQKPGRPLPSVEGLGLFLLERGLAKFKLPERIEPIDAFPTTRVGKLDRAALRTVIADRLGDKKVKL</sequence>
<evidence type="ECO:0000313" key="4">
    <source>
        <dbReference type="Proteomes" id="UP000594621"/>
    </source>
</evidence>
<dbReference type="PROSITE" id="PS00455">
    <property type="entry name" value="AMP_BINDING"/>
    <property type="match status" value="1"/>
</dbReference>